<accession>A0A395I1T5</accession>
<name>A0A395I1T5_ASPHC</name>
<dbReference type="EMBL" id="KZ824276">
    <property type="protein sequence ID" value="RAL14141.1"/>
    <property type="molecule type" value="Genomic_DNA"/>
</dbReference>
<protein>
    <recommendedName>
        <fullName evidence="3">F-box domain-containing protein</fullName>
    </recommendedName>
</protein>
<evidence type="ECO:0008006" key="3">
    <source>
        <dbReference type="Google" id="ProtNLM"/>
    </source>
</evidence>
<organism evidence="1 2">
    <name type="scientific">Aspergillus homomorphus (strain CBS 101889)</name>
    <dbReference type="NCBI Taxonomy" id="1450537"/>
    <lineage>
        <taxon>Eukaryota</taxon>
        <taxon>Fungi</taxon>
        <taxon>Dikarya</taxon>
        <taxon>Ascomycota</taxon>
        <taxon>Pezizomycotina</taxon>
        <taxon>Eurotiomycetes</taxon>
        <taxon>Eurotiomycetidae</taxon>
        <taxon>Eurotiales</taxon>
        <taxon>Aspergillaceae</taxon>
        <taxon>Aspergillus</taxon>
        <taxon>Aspergillus subgen. Circumdati</taxon>
    </lineage>
</organism>
<gene>
    <name evidence="1" type="ORF">BO97DRAFT_448721</name>
</gene>
<dbReference type="OrthoDB" id="5279008at2759"/>
<evidence type="ECO:0000313" key="1">
    <source>
        <dbReference type="EMBL" id="RAL14141.1"/>
    </source>
</evidence>
<reference evidence="1 2" key="1">
    <citation type="submission" date="2018-02" db="EMBL/GenBank/DDBJ databases">
        <title>The genomes of Aspergillus section Nigri reveals drivers in fungal speciation.</title>
        <authorList>
            <consortium name="DOE Joint Genome Institute"/>
            <person name="Vesth T.C."/>
            <person name="Nybo J."/>
            <person name="Theobald S."/>
            <person name="Brandl J."/>
            <person name="Frisvad J.C."/>
            <person name="Nielsen K.F."/>
            <person name="Lyhne E.K."/>
            <person name="Kogle M.E."/>
            <person name="Kuo A."/>
            <person name="Riley R."/>
            <person name="Clum A."/>
            <person name="Nolan M."/>
            <person name="Lipzen A."/>
            <person name="Salamov A."/>
            <person name="Henrissat B."/>
            <person name="Wiebenga A."/>
            <person name="De vries R.P."/>
            <person name="Grigoriev I.V."/>
            <person name="Mortensen U.H."/>
            <person name="Andersen M.R."/>
            <person name="Baker S.E."/>
        </authorList>
    </citation>
    <scope>NUCLEOTIDE SEQUENCE [LARGE SCALE GENOMIC DNA]</scope>
    <source>
        <strain evidence="1 2">CBS 101889</strain>
    </source>
</reference>
<dbReference type="SUPFAM" id="SSF52047">
    <property type="entry name" value="RNI-like"/>
    <property type="match status" value="1"/>
</dbReference>
<dbReference type="InterPro" id="IPR032675">
    <property type="entry name" value="LRR_dom_sf"/>
</dbReference>
<dbReference type="Proteomes" id="UP000248961">
    <property type="component" value="Unassembled WGS sequence"/>
</dbReference>
<keyword evidence="2" id="KW-1185">Reference proteome</keyword>
<dbReference type="Gene3D" id="3.80.10.10">
    <property type="entry name" value="Ribonuclease Inhibitor"/>
    <property type="match status" value="1"/>
</dbReference>
<dbReference type="VEuPathDB" id="FungiDB:BO97DRAFT_448721"/>
<evidence type="ECO:0000313" key="2">
    <source>
        <dbReference type="Proteomes" id="UP000248961"/>
    </source>
</evidence>
<sequence length="449" mass="50704">MFLDSLPVELVNSICHHLQRADCCSLRLSCRACYAKSRTAFAARYMKQINVLTTEEGFRRLNDIASHDLFRKQVEEICIVPDVFRFQYKLIYANLEVDGEHAGCQESWTSKEEKAKFITYEAAVAYNVRLVQTDLLFEILASCFKRFGKLSVVGMERPPVNSFGGFKAYYGYIRSLRRKQTQTHCHFPWKPYSMRAVVFSAILKALAASDVQIKGLSTCSAGMRKRRCGGLVLKSLTVPESQQIALSSNFRDLQSLHLCSHHEEEAMHPAFEFLLRLLLTTPPSLTALELSSWTSGLVRDPKLFLQLSETISFTRLSKLDLHSIDITQASLAAFLRTAGPTLQTLTLMWVNFTDLLRPTSNAQAYNDELAGLWRRIDDTLREALTAIRSLSLTEITHQRRILRLVGPIDEVGSSSRIIDGDEIKWAADQDQVSFASWIGQVGLDTSAPH</sequence>
<dbReference type="AlphaFoldDB" id="A0A395I1T5"/>
<proteinExistence type="predicted"/>
<dbReference type="RefSeq" id="XP_025553295.1">
    <property type="nucleotide sequence ID" value="XM_025698838.1"/>
</dbReference>
<dbReference type="GeneID" id="37203127"/>